<evidence type="ECO:0000313" key="10">
    <source>
        <dbReference type="EMBL" id="XCN74355.1"/>
    </source>
</evidence>
<dbReference type="GO" id="GO:0008137">
    <property type="term" value="F:NADH dehydrogenase (ubiquinone) activity"/>
    <property type="evidence" value="ECO:0007669"/>
    <property type="project" value="InterPro"/>
</dbReference>
<feature type="transmembrane region" description="Helical" evidence="8">
    <location>
        <begin position="403"/>
        <end position="430"/>
    </location>
</feature>
<evidence type="ECO:0000256" key="5">
    <source>
        <dbReference type="ARBA" id="ARBA00022989"/>
    </source>
</evidence>
<dbReference type="GO" id="GO:0005886">
    <property type="term" value="C:plasma membrane"/>
    <property type="evidence" value="ECO:0007669"/>
    <property type="project" value="UniProtKB-SubCell"/>
</dbReference>
<keyword evidence="5 8" id="KW-1133">Transmembrane helix</keyword>
<keyword evidence="3" id="KW-1003">Cell membrane</keyword>
<comment type="similarity">
    <text evidence="2">Belongs to the CPA3 antiporters (TC 2.A.63) subunit D family.</text>
</comment>
<feature type="transmembrane region" description="Helical" evidence="8">
    <location>
        <begin position="269"/>
        <end position="291"/>
    </location>
</feature>
<dbReference type="KEGG" id="eaj:Q3M24_06315"/>
<feature type="transmembrane region" description="Helical" evidence="8">
    <location>
        <begin position="361"/>
        <end position="383"/>
    </location>
</feature>
<evidence type="ECO:0000256" key="2">
    <source>
        <dbReference type="ARBA" id="ARBA00005346"/>
    </source>
</evidence>
<evidence type="ECO:0000256" key="6">
    <source>
        <dbReference type="ARBA" id="ARBA00023136"/>
    </source>
</evidence>
<accession>A0AAU8LZ16</accession>
<reference evidence="10" key="2">
    <citation type="submission" date="2024-06" db="EMBL/GenBank/DDBJ databases">
        <authorList>
            <person name="Plum-Jensen L.E."/>
            <person name="Schramm A."/>
            <person name="Marshall I.P.G."/>
        </authorList>
    </citation>
    <scope>NUCLEOTIDE SEQUENCE</scope>
    <source>
        <strain evidence="10">Rat1</strain>
    </source>
</reference>
<feature type="transmembrane region" description="Helical" evidence="8">
    <location>
        <begin position="328"/>
        <end position="349"/>
    </location>
</feature>
<dbReference type="NCBIfam" id="NF009306">
    <property type="entry name" value="PRK12663.1"/>
    <property type="match status" value="1"/>
</dbReference>
<keyword evidence="4 7" id="KW-0812">Transmembrane</keyword>
<organism evidence="10">
    <name type="scientific">Candidatus Electrothrix aestuarii</name>
    <dbReference type="NCBI Taxonomy" id="3062594"/>
    <lineage>
        <taxon>Bacteria</taxon>
        <taxon>Pseudomonadati</taxon>
        <taxon>Thermodesulfobacteriota</taxon>
        <taxon>Desulfobulbia</taxon>
        <taxon>Desulfobulbales</taxon>
        <taxon>Desulfobulbaceae</taxon>
        <taxon>Candidatus Electrothrix</taxon>
    </lineage>
</organism>
<dbReference type="PRINTS" id="PR01437">
    <property type="entry name" value="NUOXDRDTASE4"/>
</dbReference>
<feature type="transmembrane region" description="Helical" evidence="8">
    <location>
        <begin position="107"/>
        <end position="126"/>
    </location>
</feature>
<feature type="transmembrane region" description="Helical" evidence="8">
    <location>
        <begin position="34"/>
        <end position="52"/>
    </location>
</feature>
<protein>
    <submittedName>
        <fullName evidence="10">Na+/H+ antiporter subunit D</fullName>
    </submittedName>
</protein>
<sequence>MNIFVLLPILIPLITTIGVLLARQRPRLRRNLSLGGAGLLLIVAIELLVLVWRDGIQVIQVGEWAAPFGITLVADLFSAMMVLLAAVMGLGVIIYSQATAEQRAEHFGYSALLHFILMGVNGAFLTGDMFNLYVWFELLLIASFVLLVLGGRRDQLEGTFKYVAINLFGSILFLVAVGILYGVAGTLNMADLADQLNSLPSGLVTTLAMLFLVAFGIKAGAFPLFFWLPASYHTAPAALLALFAGLMTKVGVYALVRVFTLFFTQDTGYTHTLILIIAGFTMVTGVLGAVAQTEFRKLLSFHIISQIGYLLMGLGLFSTAALGGAVYFMVHVILAKSALFLVGGIIYKLRGTYNLKQLGGLSILYPGLALLFLIPALSLAGIPPLSGFWAKFALVQAGLAAEQYVIVAVSLGVSLLTLFSMTKIWAEVFWKDQPGKETPVQAVSFIPHQAGVSMLVPVGVLAAILVVIGLLAEPLVNLSLLVAGQLLNPADYIETVLGGVL</sequence>
<evidence type="ECO:0000256" key="8">
    <source>
        <dbReference type="SAM" id="Phobius"/>
    </source>
</evidence>
<keyword evidence="6 8" id="KW-0472">Membrane</keyword>
<name>A0AAU8LZ16_9BACT</name>
<dbReference type="GO" id="GO:0042773">
    <property type="term" value="P:ATP synthesis coupled electron transport"/>
    <property type="evidence" value="ECO:0007669"/>
    <property type="project" value="InterPro"/>
</dbReference>
<dbReference type="InterPro" id="IPR003918">
    <property type="entry name" value="NADH_UbQ_OxRdtase"/>
</dbReference>
<dbReference type="InterPro" id="IPR050586">
    <property type="entry name" value="CPA3_Na-H_Antiporter_D"/>
</dbReference>
<feature type="transmembrane region" description="Helical" evidence="8">
    <location>
        <begin position="64"/>
        <end position="95"/>
    </location>
</feature>
<feature type="transmembrane region" description="Helical" evidence="8">
    <location>
        <begin position="6"/>
        <end position="22"/>
    </location>
</feature>
<dbReference type="InterPro" id="IPR001750">
    <property type="entry name" value="ND/Mrp_TM"/>
</dbReference>
<feature type="domain" description="NADH:quinone oxidoreductase/Mrp antiporter transmembrane" evidence="9">
    <location>
        <begin position="127"/>
        <end position="417"/>
    </location>
</feature>
<evidence type="ECO:0000256" key="1">
    <source>
        <dbReference type="ARBA" id="ARBA00004651"/>
    </source>
</evidence>
<evidence type="ECO:0000256" key="7">
    <source>
        <dbReference type="RuleBase" id="RU000320"/>
    </source>
</evidence>
<feature type="transmembrane region" description="Helical" evidence="8">
    <location>
        <begin position="239"/>
        <end position="263"/>
    </location>
</feature>
<gene>
    <name evidence="10" type="ORF">Q3M24_06315</name>
</gene>
<dbReference type="Pfam" id="PF00361">
    <property type="entry name" value="Proton_antipo_M"/>
    <property type="match status" value="1"/>
</dbReference>
<feature type="transmembrane region" description="Helical" evidence="8">
    <location>
        <begin position="162"/>
        <end position="183"/>
    </location>
</feature>
<evidence type="ECO:0000256" key="4">
    <source>
        <dbReference type="ARBA" id="ARBA00022692"/>
    </source>
</evidence>
<dbReference type="EMBL" id="CP159373">
    <property type="protein sequence ID" value="XCN74355.1"/>
    <property type="molecule type" value="Genomic_DNA"/>
</dbReference>
<dbReference type="PANTHER" id="PTHR42703">
    <property type="entry name" value="NADH DEHYDROGENASE"/>
    <property type="match status" value="1"/>
</dbReference>
<evidence type="ECO:0000256" key="3">
    <source>
        <dbReference type="ARBA" id="ARBA00022475"/>
    </source>
</evidence>
<feature type="transmembrane region" description="Helical" evidence="8">
    <location>
        <begin position="303"/>
        <end position="322"/>
    </location>
</feature>
<comment type="subcellular location">
    <subcellularLocation>
        <location evidence="1">Cell membrane</location>
        <topology evidence="1">Multi-pass membrane protein</topology>
    </subcellularLocation>
    <subcellularLocation>
        <location evidence="7">Membrane</location>
        <topology evidence="7">Multi-pass membrane protein</topology>
    </subcellularLocation>
</comment>
<reference evidence="10" key="1">
    <citation type="journal article" date="2024" name="Syst. Appl. Microbiol.">
        <title>First single-strain enrichments of Electrothrix cable bacteria, description of E. aestuarii sp. nov. and E. rattekaaiensis sp. nov., and proposal of a cable bacteria taxonomy following the rules of the SeqCode.</title>
        <authorList>
            <person name="Plum-Jensen L.E."/>
            <person name="Schramm A."/>
            <person name="Marshall I.P.G."/>
        </authorList>
    </citation>
    <scope>NUCLEOTIDE SEQUENCE</scope>
    <source>
        <strain evidence="10">Rat1</strain>
    </source>
</reference>
<evidence type="ECO:0000259" key="9">
    <source>
        <dbReference type="Pfam" id="PF00361"/>
    </source>
</evidence>
<dbReference type="AlphaFoldDB" id="A0AAU8LZ16"/>
<dbReference type="PANTHER" id="PTHR42703:SF1">
    <property type="entry name" value="NA(+)_H(+) ANTIPORTER SUBUNIT D1"/>
    <property type="match status" value="1"/>
</dbReference>
<feature type="transmembrane region" description="Helical" evidence="8">
    <location>
        <begin position="451"/>
        <end position="472"/>
    </location>
</feature>
<proteinExistence type="inferred from homology"/>
<feature type="transmembrane region" description="Helical" evidence="8">
    <location>
        <begin position="203"/>
        <end position="227"/>
    </location>
</feature>
<feature type="transmembrane region" description="Helical" evidence="8">
    <location>
        <begin position="132"/>
        <end position="150"/>
    </location>
</feature>